<dbReference type="RefSeq" id="XP_049266207.1">
    <property type="nucleotide sequence ID" value="XM_049407984.1"/>
</dbReference>
<evidence type="ECO:0000259" key="3">
    <source>
        <dbReference type="PROSITE" id="PS50056"/>
    </source>
</evidence>
<keyword evidence="6" id="KW-1185">Reference proteome</keyword>
<dbReference type="InterPro" id="IPR000387">
    <property type="entry name" value="Tyr_Pase_dom"/>
</dbReference>
<comment type="caution">
    <text evidence="5">The sequence shown here is derived from an EMBL/GenBank/DDBJ whole genome shotgun (WGS) entry which is preliminary data.</text>
</comment>
<evidence type="ECO:0000259" key="4">
    <source>
        <dbReference type="PROSITE" id="PS50206"/>
    </source>
</evidence>
<proteinExistence type="inferred from homology"/>
<dbReference type="InterPro" id="IPR000242">
    <property type="entry name" value="PTP_cat"/>
</dbReference>
<gene>
    <name evidence="5" type="ORF">J8A68_000404</name>
</gene>
<dbReference type="InterPro" id="IPR016130">
    <property type="entry name" value="Tyr_Pase_AS"/>
</dbReference>
<accession>A0A8J5V1T9</accession>
<dbReference type="EMBL" id="JAGSYN010000044">
    <property type="protein sequence ID" value="KAG7665975.1"/>
    <property type="molecule type" value="Genomic_DNA"/>
</dbReference>
<dbReference type="GeneID" id="73467205"/>
<feature type="domain" description="Tyrosine-protein phosphatase" evidence="2">
    <location>
        <begin position="389"/>
        <end position="609"/>
    </location>
</feature>
<dbReference type="Pfam" id="PF00102">
    <property type="entry name" value="Y_phosphatase"/>
    <property type="match status" value="1"/>
</dbReference>
<dbReference type="GO" id="GO:0004725">
    <property type="term" value="F:protein tyrosine phosphatase activity"/>
    <property type="evidence" value="ECO:0007669"/>
    <property type="project" value="InterPro"/>
</dbReference>
<dbReference type="OrthoDB" id="6058203at2759"/>
<evidence type="ECO:0000259" key="2">
    <source>
        <dbReference type="PROSITE" id="PS50055"/>
    </source>
</evidence>
<dbReference type="PANTHER" id="PTHR19134:SF561">
    <property type="entry name" value="PROTEIN TYROSINE PHOSPHATASE 36E, ISOFORM A"/>
    <property type="match status" value="1"/>
</dbReference>
<dbReference type="PROSITE" id="PS50056">
    <property type="entry name" value="TYR_PHOSPHATASE_2"/>
    <property type="match status" value="1"/>
</dbReference>
<dbReference type="Proteomes" id="UP000694255">
    <property type="component" value="Unassembled WGS sequence"/>
</dbReference>
<dbReference type="InterPro" id="IPR001763">
    <property type="entry name" value="Rhodanese-like_dom"/>
</dbReference>
<dbReference type="Pfam" id="PF00581">
    <property type="entry name" value="Rhodanese"/>
    <property type="match status" value="1"/>
</dbReference>
<sequence>MNPDIITTITSTTPDKDINIPTTNVTTSSILPSLFRRRSSKPGLSIDVLKTNAPRTNCTTTSPSGNSTFVCSPSPSLTTTFTFLPPSIHLQDPLSLTATSFDFIFDVRPYNLYSKSRIASAINICVPTTLLKRTSMTLLDMLNFATNLSQYQKDFLVGKLTDKDANGDNISILIYDQCSSKGCVSFSLYQTSLRFDKYDDRFNTSVLQGGFQSVLDTTIIDTQQIITDVATAPISATPPIFGSPHKVHKKKAASLSGFTLPSATNFKTKFVRSIKKNNPSHPITTTTNSSSYTYTFKFPGDLDYGMDFPNWLQFLINQDNSSIIQYFNHQFETIEDQERKRLRTLASNFNPLSDIYARPASPAQPGTTCCESCKRIQYMMPQGVEYGFKNRYKNIWPYEHSRVKLASSMDIDGSDDYFNGNFIDSKSILPNPFTYVATQNPLSSTIDDFWRVISQENIGLIINLDSTPINYFDSKYVDSVQIIHTTESYIVRKINNKVFHFHYLHWPDFGVPQNFDSLLDLIKYKNHLVSNHPSISKNVLVHCSAGCGRTGVYITIDSLISAMRNHSDVTLNTDQDLILSLVQHQRRQRLSMVQNLDQYIVCYEIFLHYLSEFQQRKMMKEALVSGSGCGAMSDTNYELINSIEKNGTGDFPFEFPKKVMYDGNTGGAEVDYFSQVIRSPVRSR</sequence>
<evidence type="ECO:0000256" key="1">
    <source>
        <dbReference type="ARBA" id="ARBA00009649"/>
    </source>
</evidence>
<name>A0A8J5V1T9_9ASCO</name>
<reference evidence="5 6" key="1">
    <citation type="journal article" date="2021" name="DNA Res.">
        <title>Genome analysis of Candida subhashii reveals its hybrid nature and dual mitochondrial genome conformations.</title>
        <authorList>
            <person name="Mixao V."/>
            <person name="Hegedusova E."/>
            <person name="Saus E."/>
            <person name="Pryszcz L.P."/>
            <person name="Cillingova A."/>
            <person name="Nosek J."/>
            <person name="Gabaldon T."/>
        </authorList>
    </citation>
    <scope>NUCLEOTIDE SEQUENCE [LARGE SCALE GENOMIC DNA]</scope>
    <source>
        <strain evidence="5 6">CBS 10753</strain>
    </source>
</reference>
<dbReference type="InterPro" id="IPR003595">
    <property type="entry name" value="Tyr_Pase_cat"/>
</dbReference>
<dbReference type="PROSITE" id="PS50055">
    <property type="entry name" value="TYR_PHOSPHATASE_PTP"/>
    <property type="match status" value="1"/>
</dbReference>
<dbReference type="PROSITE" id="PS50206">
    <property type="entry name" value="RHODANESE_3"/>
    <property type="match status" value="1"/>
</dbReference>
<comment type="similarity">
    <text evidence="1">Belongs to the protein-tyrosine phosphatase family. Non-receptor class subfamily.</text>
</comment>
<feature type="domain" description="Rhodanese" evidence="4">
    <location>
        <begin position="104"/>
        <end position="219"/>
    </location>
</feature>
<dbReference type="PROSITE" id="PS00383">
    <property type="entry name" value="TYR_PHOSPHATASE_1"/>
    <property type="match status" value="1"/>
</dbReference>
<dbReference type="AlphaFoldDB" id="A0A8J5V1T9"/>
<protein>
    <recommendedName>
        <fullName evidence="7">Protein-tyrosine-phosphatase</fullName>
    </recommendedName>
</protein>
<evidence type="ECO:0008006" key="7">
    <source>
        <dbReference type="Google" id="ProtNLM"/>
    </source>
</evidence>
<dbReference type="SMART" id="SM00404">
    <property type="entry name" value="PTPc_motif"/>
    <property type="match status" value="1"/>
</dbReference>
<organism evidence="5 6">
    <name type="scientific">[Candida] subhashii</name>
    <dbReference type="NCBI Taxonomy" id="561895"/>
    <lineage>
        <taxon>Eukaryota</taxon>
        <taxon>Fungi</taxon>
        <taxon>Dikarya</taxon>
        <taxon>Ascomycota</taxon>
        <taxon>Saccharomycotina</taxon>
        <taxon>Pichiomycetes</taxon>
        <taxon>Debaryomycetaceae</taxon>
        <taxon>Spathaspora</taxon>
    </lineage>
</organism>
<feature type="domain" description="Tyrosine specific protein phosphatases" evidence="3">
    <location>
        <begin position="516"/>
        <end position="600"/>
    </location>
</feature>
<dbReference type="SMART" id="SM00194">
    <property type="entry name" value="PTPc"/>
    <property type="match status" value="1"/>
</dbReference>
<dbReference type="PANTHER" id="PTHR19134">
    <property type="entry name" value="RECEPTOR-TYPE TYROSINE-PROTEIN PHOSPHATASE"/>
    <property type="match status" value="1"/>
</dbReference>
<dbReference type="InterPro" id="IPR050348">
    <property type="entry name" value="Protein-Tyr_Phosphatase"/>
</dbReference>
<evidence type="ECO:0000313" key="6">
    <source>
        <dbReference type="Proteomes" id="UP000694255"/>
    </source>
</evidence>
<evidence type="ECO:0000313" key="5">
    <source>
        <dbReference type="EMBL" id="KAG7665975.1"/>
    </source>
</evidence>